<evidence type="ECO:0000256" key="1">
    <source>
        <dbReference type="SAM" id="MobiDB-lite"/>
    </source>
</evidence>
<keyword evidence="3" id="KW-1185">Reference proteome</keyword>
<sequence>MNHGTAAAVPARTAAADEHDSQVPTIVDDVGVRVETADEVAAATAALDGATAVVVTTTSPTGVERTRRVVCLTLAGAEATVDRAHARGHRATAVVVRLVPLGAIR</sequence>
<dbReference type="Proteomes" id="UP000238083">
    <property type="component" value="Unassembled WGS sequence"/>
</dbReference>
<organism evidence="2 3">
    <name type="scientific">Kineococcus rhizosphaerae</name>
    <dbReference type="NCBI Taxonomy" id="559628"/>
    <lineage>
        <taxon>Bacteria</taxon>
        <taxon>Bacillati</taxon>
        <taxon>Actinomycetota</taxon>
        <taxon>Actinomycetes</taxon>
        <taxon>Kineosporiales</taxon>
        <taxon>Kineosporiaceae</taxon>
        <taxon>Kineococcus</taxon>
    </lineage>
</organism>
<dbReference type="AlphaFoldDB" id="A0A2T0QLQ1"/>
<evidence type="ECO:0000313" key="2">
    <source>
        <dbReference type="EMBL" id="PRY05400.1"/>
    </source>
</evidence>
<feature type="region of interest" description="Disordered" evidence="1">
    <location>
        <begin position="1"/>
        <end position="22"/>
    </location>
</feature>
<feature type="compositionally biased region" description="Low complexity" evidence="1">
    <location>
        <begin position="1"/>
        <end position="14"/>
    </location>
</feature>
<evidence type="ECO:0000313" key="3">
    <source>
        <dbReference type="Proteomes" id="UP000238083"/>
    </source>
</evidence>
<name>A0A2T0QLQ1_9ACTN</name>
<comment type="caution">
    <text evidence="2">The sequence shown here is derived from an EMBL/GenBank/DDBJ whole genome shotgun (WGS) entry which is preliminary data.</text>
</comment>
<gene>
    <name evidence="2" type="ORF">CLV37_13912</name>
</gene>
<accession>A0A2T0QLQ1</accession>
<dbReference type="EMBL" id="PVZF01000039">
    <property type="protein sequence ID" value="PRY05400.1"/>
    <property type="molecule type" value="Genomic_DNA"/>
</dbReference>
<protein>
    <submittedName>
        <fullName evidence="2">Uncharacterized protein</fullName>
    </submittedName>
</protein>
<reference evidence="2 3" key="1">
    <citation type="submission" date="2018-03" db="EMBL/GenBank/DDBJ databases">
        <title>Genomic Encyclopedia of Archaeal and Bacterial Type Strains, Phase II (KMG-II): from individual species to whole genera.</title>
        <authorList>
            <person name="Goeker M."/>
        </authorList>
    </citation>
    <scope>NUCLEOTIDE SEQUENCE [LARGE SCALE GENOMIC DNA]</scope>
    <source>
        <strain evidence="2 3">DSM 19711</strain>
    </source>
</reference>
<dbReference type="RefSeq" id="WP_106215741.1">
    <property type="nucleotide sequence ID" value="NZ_PVZF01000039.1"/>
</dbReference>
<proteinExistence type="predicted"/>